<organism evidence="2 3">
    <name type="scientific">Helianthus annuus</name>
    <name type="common">Common sunflower</name>
    <dbReference type="NCBI Taxonomy" id="4232"/>
    <lineage>
        <taxon>Eukaryota</taxon>
        <taxon>Viridiplantae</taxon>
        <taxon>Streptophyta</taxon>
        <taxon>Embryophyta</taxon>
        <taxon>Tracheophyta</taxon>
        <taxon>Spermatophyta</taxon>
        <taxon>Magnoliopsida</taxon>
        <taxon>eudicotyledons</taxon>
        <taxon>Gunneridae</taxon>
        <taxon>Pentapetalae</taxon>
        <taxon>asterids</taxon>
        <taxon>campanulids</taxon>
        <taxon>Asterales</taxon>
        <taxon>Asteraceae</taxon>
        <taxon>Asteroideae</taxon>
        <taxon>Heliantheae alliance</taxon>
        <taxon>Heliantheae</taxon>
        <taxon>Helianthus</taxon>
    </lineage>
</organism>
<gene>
    <name evidence="2" type="ORF">HannXRQ_Chr13g0425901</name>
</gene>
<protein>
    <submittedName>
        <fullName evidence="2">Uncharacterized protein</fullName>
    </submittedName>
</protein>
<evidence type="ECO:0000256" key="1">
    <source>
        <dbReference type="SAM" id="MobiDB-lite"/>
    </source>
</evidence>
<accession>A0A251SXL5</accession>
<feature type="region of interest" description="Disordered" evidence="1">
    <location>
        <begin position="1"/>
        <end position="26"/>
    </location>
</feature>
<evidence type="ECO:0000313" key="3">
    <source>
        <dbReference type="Proteomes" id="UP000215914"/>
    </source>
</evidence>
<dbReference type="EMBL" id="CM007902">
    <property type="protein sequence ID" value="OTG03605.1"/>
    <property type="molecule type" value="Genomic_DNA"/>
</dbReference>
<sequence>MKERGSRPPQPDEGDGGGGICIPTTRSAAMAARVPVLGVLKPDREGVEDNQ</sequence>
<keyword evidence="3" id="KW-1185">Reference proteome</keyword>
<dbReference type="AlphaFoldDB" id="A0A251SXL5"/>
<reference evidence="3" key="1">
    <citation type="journal article" date="2017" name="Nature">
        <title>The sunflower genome provides insights into oil metabolism, flowering and Asterid evolution.</title>
        <authorList>
            <person name="Badouin H."/>
            <person name="Gouzy J."/>
            <person name="Grassa C.J."/>
            <person name="Murat F."/>
            <person name="Staton S.E."/>
            <person name="Cottret L."/>
            <person name="Lelandais-Briere C."/>
            <person name="Owens G.L."/>
            <person name="Carrere S."/>
            <person name="Mayjonade B."/>
            <person name="Legrand L."/>
            <person name="Gill N."/>
            <person name="Kane N.C."/>
            <person name="Bowers J.E."/>
            <person name="Hubner S."/>
            <person name="Bellec A."/>
            <person name="Berard A."/>
            <person name="Berges H."/>
            <person name="Blanchet N."/>
            <person name="Boniface M.C."/>
            <person name="Brunel D."/>
            <person name="Catrice O."/>
            <person name="Chaidir N."/>
            <person name="Claudel C."/>
            <person name="Donnadieu C."/>
            <person name="Faraut T."/>
            <person name="Fievet G."/>
            <person name="Helmstetter N."/>
            <person name="King M."/>
            <person name="Knapp S.J."/>
            <person name="Lai Z."/>
            <person name="Le Paslier M.C."/>
            <person name="Lippi Y."/>
            <person name="Lorenzon L."/>
            <person name="Mandel J.R."/>
            <person name="Marage G."/>
            <person name="Marchand G."/>
            <person name="Marquand E."/>
            <person name="Bret-Mestries E."/>
            <person name="Morien E."/>
            <person name="Nambeesan S."/>
            <person name="Nguyen T."/>
            <person name="Pegot-Espagnet P."/>
            <person name="Pouilly N."/>
            <person name="Raftis F."/>
            <person name="Sallet E."/>
            <person name="Schiex T."/>
            <person name="Thomas J."/>
            <person name="Vandecasteele C."/>
            <person name="Vares D."/>
            <person name="Vear F."/>
            <person name="Vautrin S."/>
            <person name="Crespi M."/>
            <person name="Mangin B."/>
            <person name="Burke J.M."/>
            <person name="Salse J."/>
            <person name="Munos S."/>
            <person name="Vincourt P."/>
            <person name="Rieseberg L.H."/>
            <person name="Langlade N.B."/>
        </authorList>
    </citation>
    <scope>NUCLEOTIDE SEQUENCE [LARGE SCALE GENOMIC DNA]</scope>
    <source>
        <strain evidence="3">cv. SF193</strain>
    </source>
</reference>
<dbReference type="Proteomes" id="UP000215914">
    <property type="component" value="Chromosome 13"/>
</dbReference>
<proteinExistence type="predicted"/>
<evidence type="ECO:0000313" key="2">
    <source>
        <dbReference type="EMBL" id="OTG03605.1"/>
    </source>
</evidence>
<dbReference type="InParanoid" id="A0A251SXL5"/>
<name>A0A251SXL5_HELAN</name>